<evidence type="ECO:0000313" key="2">
    <source>
        <dbReference type="EMBL" id="GBP34022.1"/>
    </source>
</evidence>
<feature type="domain" description="DUF4781" evidence="1">
    <location>
        <begin position="138"/>
        <end position="441"/>
    </location>
</feature>
<dbReference type="Pfam" id="PF16013">
    <property type="entry name" value="DUF4781"/>
    <property type="match status" value="1"/>
</dbReference>
<dbReference type="PANTHER" id="PTHR21115:SF0">
    <property type="entry name" value="GH06117P-RELATED"/>
    <property type="match status" value="1"/>
</dbReference>
<protein>
    <recommendedName>
        <fullName evidence="1">DUF4781 domain-containing protein</fullName>
    </recommendedName>
</protein>
<dbReference type="InterPro" id="IPR031962">
    <property type="entry name" value="DUF4781"/>
</dbReference>
<proteinExistence type="predicted"/>
<dbReference type="Proteomes" id="UP000299102">
    <property type="component" value="Unassembled WGS sequence"/>
</dbReference>
<dbReference type="AlphaFoldDB" id="A0A4C1V6U5"/>
<comment type="caution">
    <text evidence="2">The sequence shown here is derived from an EMBL/GenBank/DDBJ whole genome shotgun (WGS) entry which is preliminary data.</text>
</comment>
<reference evidence="2 3" key="1">
    <citation type="journal article" date="2019" name="Commun. Biol.">
        <title>The bagworm genome reveals a unique fibroin gene that provides high tensile strength.</title>
        <authorList>
            <person name="Kono N."/>
            <person name="Nakamura H."/>
            <person name="Ohtoshi R."/>
            <person name="Tomita M."/>
            <person name="Numata K."/>
            <person name="Arakawa K."/>
        </authorList>
    </citation>
    <scope>NUCLEOTIDE SEQUENCE [LARGE SCALE GENOMIC DNA]</scope>
</reference>
<dbReference type="STRING" id="151549.A0A4C1V6U5"/>
<dbReference type="EMBL" id="BGZK01000283">
    <property type="protein sequence ID" value="GBP34022.1"/>
    <property type="molecule type" value="Genomic_DNA"/>
</dbReference>
<gene>
    <name evidence="2" type="ORF">EVAR_94033_1</name>
</gene>
<name>A0A4C1V6U5_EUMVA</name>
<evidence type="ECO:0000259" key="1">
    <source>
        <dbReference type="Pfam" id="PF16013"/>
    </source>
</evidence>
<organism evidence="2 3">
    <name type="scientific">Eumeta variegata</name>
    <name type="common">Bagworm moth</name>
    <name type="synonym">Eumeta japonica</name>
    <dbReference type="NCBI Taxonomy" id="151549"/>
    <lineage>
        <taxon>Eukaryota</taxon>
        <taxon>Metazoa</taxon>
        <taxon>Ecdysozoa</taxon>
        <taxon>Arthropoda</taxon>
        <taxon>Hexapoda</taxon>
        <taxon>Insecta</taxon>
        <taxon>Pterygota</taxon>
        <taxon>Neoptera</taxon>
        <taxon>Endopterygota</taxon>
        <taxon>Lepidoptera</taxon>
        <taxon>Glossata</taxon>
        <taxon>Ditrysia</taxon>
        <taxon>Tineoidea</taxon>
        <taxon>Psychidae</taxon>
        <taxon>Oiketicinae</taxon>
        <taxon>Eumeta</taxon>
    </lineage>
</organism>
<evidence type="ECO:0000313" key="3">
    <source>
        <dbReference type="Proteomes" id="UP000299102"/>
    </source>
</evidence>
<accession>A0A4C1V6U5</accession>
<dbReference type="OrthoDB" id="6512497at2759"/>
<keyword evidence="3" id="KW-1185">Reference proteome</keyword>
<dbReference type="PANTHER" id="PTHR21115">
    <property type="entry name" value="GH06117P-RELATED"/>
    <property type="match status" value="1"/>
</dbReference>
<sequence>MVDHTKLSPQEIQQLYFENLNDCDWVRYEKKDRKHLIQNIAFALFGSPSIEGELEVTDQHESVNLEGYQSRQKEQVLKVYEKLCEQCKYSENKEDIVMSVLLVVCARPKPLDWFQIEPSDHWVDLHIKRDIDIWCTAVFKIRKCIPTVANAKPCRVYVDDSGRVYRDWNSYLTDNVQPKCVLIVPEDGEYTGILNDENIAVSLTVVPAPSLGLTAKVLSTADVASTAASLGALGVVGAAMFTPVGPAVLVGATVATVTTGVYGLVRSSMHLHDRRTHEQTIDPRDSEARNSWINIAASSVALTAGAASTLLSRSAAAGANLTRTGRALALSVDVLRHANILTGGAGVINSLAHIINKYRDHGEKPTALEIFQFTSATLFFCNAVMSNRTAQNIIEDAQTKTINEYRATLRSNRHRKIFDKISAEPQRVKGSVLGKTEVIKGIQAIENKDEYFASVLRINKDVNQNKLRISMTADGKVNINAQHKFNPSELYGMGREGRNDLFKTLGPDCTTARNVPTRLISPYPSTVRDGQKEECHSNIITAISPNEMIQIGSFFIRVSMEDTESISVMLEEFSETAHANFMTICLNLVSRLVPQEITKIKLLHPEKDILSSVAKFVFNYLKDKKPLGVPCPRTGNPIDIALIEFFQNVLFVLEKEGRSNSLITTKFSLSLALRHLPLPPLPSPSPMPSPSPFPIPLPHPSLSLPLPKKYPAYSSMGFFIFQ</sequence>